<dbReference type="EMBL" id="UZAU01000831">
    <property type="status" value="NOT_ANNOTATED_CDS"/>
    <property type="molecule type" value="Genomic_DNA"/>
</dbReference>
<sequence length="75" mass="8953">MSEYCNHFQAYLRFLPLKTVHRCASILFSPFLMSLLFNILLIYQRHPRFERPLGVVWYAVLYCNVLGCIVLDWIV</sequence>
<keyword evidence="3" id="KW-1185">Reference proteome</keyword>
<evidence type="ECO:0000313" key="2">
    <source>
        <dbReference type="EnsemblPlants" id="cds.novel_model_7419_5bd9a17a"/>
    </source>
</evidence>
<feature type="transmembrane region" description="Helical" evidence="1">
    <location>
        <begin position="24"/>
        <end position="43"/>
    </location>
</feature>
<proteinExistence type="predicted"/>
<reference evidence="3" key="1">
    <citation type="submission" date="2018-11" db="EMBL/GenBank/DDBJ databases">
        <authorList>
            <person name="Grassa J C."/>
        </authorList>
    </citation>
    <scope>NUCLEOTIDE SEQUENCE [LARGE SCALE GENOMIC DNA]</scope>
</reference>
<reference evidence="2" key="2">
    <citation type="submission" date="2021-03" db="UniProtKB">
        <authorList>
            <consortium name="EnsemblPlants"/>
        </authorList>
    </citation>
    <scope>IDENTIFICATION</scope>
</reference>
<dbReference type="EnsemblPlants" id="novel_model_7420_5bd9a17a.1.5bd9b13e">
    <property type="protein sequence ID" value="cds.novel_model_7420_5bd9a17a.1.5bd9b13e"/>
    <property type="gene ID" value="novel_gene_3953_5bd9a17a"/>
</dbReference>
<dbReference type="EnsemblPlants" id="novel_model_7419_5bd9a17a">
    <property type="protein sequence ID" value="cds.novel_model_7419_5bd9a17a"/>
    <property type="gene ID" value="novel_gene_3953_5bd9a17a"/>
</dbReference>
<keyword evidence="1" id="KW-0812">Transmembrane</keyword>
<dbReference type="Proteomes" id="UP000596661">
    <property type="component" value="Unassembled WGS sequence"/>
</dbReference>
<evidence type="ECO:0000256" key="1">
    <source>
        <dbReference type="SAM" id="Phobius"/>
    </source>
</evidence>
<protein>
    <submittedName>
        <fullName evidence="2">Uncharacterized protein</fullName>
    </submittedName>
</protein>
<name>A0A803RBG6_CANSA</name>
<accession>A0A803RBG6</accession>
<evidence type="ECO:0000313" key="3">
    <source>
        <dbReference type="Proteomes" id="UP000596661"/>
    </source>
</evidence>
<dbReference type="AlphaFoldDB" id="A0A803RBG6"/>
<keyword evidence="1" id="KW-1133">Transmembrane helix</keyword>
<organism evidence="2 3">
    <name type="scientific">Cannabis sativa</name>
    <name type="common">Hemp</name>
    <name type="synonym">Marijuana</name>
    <dbReference type="NCBI Taxonomy" id="3483"/>
    <lineage>
        <taxon>Eukaryota</taxon>
        <taxon>Viridiplantae</taxon>
        <taxon>Streptophyta</taxon>
        <taxon>Embryophyta</taxon>
        <taxon>Tracheophyta</taxon>
        <taxon>Spermatophyta</taxon>
        <taxon>Magnoliopsida</taxon>
        <taxon>eudicotyledons</taxon>
        <taxon>Gunneridae</taxon>
        <taxon>Pentapetalae</taxon>
        <taxon>rosids</taxon>
        <taxon>fabids</taxon>
        <taxon>Rosales</taxon>
        <taxon>Cannabaceae</taxon>
        <taxon>Cannabis</taxon>
    </lineage>
</organism>
<accession>A0A803RBG9</accession>
<dbReference type="Gramene" id="novel_model_7420_5bd9a17a.1.5bd9b13e">
    <property type="protein sequence ID" value="cds.novel_model_7420_5bd9a17a.1.5bd9b13e"/>
    <property type="gene ID" value="novel_gene_3953_5bd9a17a"/>
</dbReference>
<feature type="transmembrane region" description="Helical" evidence="1">
    <location>
        <begin position="55"/>
        <end position="74"/>
    </location>
</feature>
<dbReference type="Gramene" id="novel_model_7419_5bd9a17a">
    <property type="protein sequence ID" value="cds.novel_model_7419_5bd9a17a"/>
    <property type="gene ID" value="novel_gene_3953_5bd9a17a"/>
</dbReference>
<keyword evidence="1" id="KW-0472">Membrane</keyword>